<name>A0A066ZTQ4_HYDMR</name>
<dbReference type="Gene3D" id="1.10.10.60">
    <property type="entry name" value="Homeodomain-like"/>
    <property type="match status" value="1"/>
</dbReference>
<dbReference type="InterPro" id="IPR001647">
    <property type="entry name" value="HTH_TetR"/>
</dbReference>
<evidence type="ECO:0000313" key="4">
    <source>
        <dbReference type="EMBL" id="KDN95654.1"/>
    </source>
</evidence>
<reference evidence="4 5" key="1">
    <citation type="submission" date="2014-04" db="EMBL/GenBank/DDBJ databases">
        <title>Draft genome sequence of Hydrogenovibrio marinus MH-110, a model organism for aerobic H2 metabolism.</title>
        <authorList>
            <person name="Cha H.J."/>
            <person name="Jo B.H."/>
            <person name="Hwang B.H."/>
        </authorList>
    </citation>
    <scope>NUCLEOTIDE SEQUENCE [LARGE SCALE GENOMIC DNA]</scope>
    <source>
        <strain evidence="4 5">MH-110</strain>
    </source>
</reference>
<dbReference type="Pfam" id="PF00440">
    <property type="entry name" value="TetR_N"/>
    <property type="match status" value="1"/>
</dbReference>
<dbReference type="GO" id="GO:0003700">
    <property type="term" value="F:DNA-binding transcription factor activity"/>
    <property type="evidence" value="ECO:0007669"/>
    <property type="project" value="TreeGrafter"/>
</dbReference>
<evidence type="ECO:0000256" key="1">
    <source>
        <dbReference type="ARBA" id="ARBA00023125"/>
    </source>
</evidence>
<keyword evidence="1 2" id="KW-0238">DNA-binding</keyword>
<evidence type="ECO:0000256" key="2">
    <source>
        <dbReference type="PROSITE-ProRule" id="PRU00335"/>
    </source>
</evidence>
<dbReference type="RefSeq" id="WP_051623020.1">
    <property type="nucleotide sequence ID" value="NZ_JMIU01000001.1"/>
</dbReference>
<accession>A0A066ZTQ4</accession>
<dbReference type="PANTHER" id="PTHR30055:SF146">
    <property type="entry name" value="HTH-TYPE TRANSCRIPTIONAL DUAL REGULATOR CECR"/>
    <property type="match status" value="1"/>
</dbReference>
<dbReference type="Pfam" id="PF14246">
    <property type="entry name" value="TetR_C_7"/>
    <property type="match status" value="1"/>
</dbReference>
<sequence length="232" mass="26030">MEDILKTQNANCEQTDSSEAPFNKGVDCICTTKRGIARHQKLLEVATAAFLKNGYDGASVNEIVKEAGGSLGTLYRLFGNKLGLFEAVLKIKTSELFDDFESEDVWTDDIRTSLLKFGRRLQSVAHKPDGLSLYKIVVAENSIDKQEIQQIFYTHGPQRANRLLSSYLKKQVNCNKMRIQNCDIAANQLLEMIKAPLMKCLLGIETTQEELDTALHQGVDIFLRGTLVNRED</sequence>
<dbReference type="InterPro" id="IPR050109">
    <property type="entry name" value="HTH-type_TetR-like_transc_reg"/>
</dbReference>
<dbReference type="InterPro" id="IPR039536">
    <property type="entry name" value="TetR_C_Proteobacteria"/>
</dbReference>
<dbReference type="PANTHER" id="PTHR30055">
    <property type="entry name" value="HTH-TYPE TRANSCRIPTIONAL REGULATOR RUTR"/>
    <property type="match status" value="1"/>
</dbReference>
<protein>
    <recommendedName>
        <fullName evidence="3">HTH tetR-type domain-containing protein</fullName>
    </recommendedName>
</protein>
<comment type="caution">
    <text evidence="4">The sequence shown here is derived from an EMBL/GenBank/DDBJ whole genome shotgun (WGS) entry which is preliminary data.</text>
</comment>
<evidence type="ECO:0000259" key="3">
    <source>
        <dbReference type="PROSITE" id="PS50977"/>
    </source>
</evidence>
<keyword evidence="5" id="KW-1185">Reference proteome</keyword>
<feature type="domain" description="HTH tetR-type" evidence="3">
    <location>
        <begin position="36"/>
        <end position="96"/>
    </location>
</feature>
<dbReference type="Gene3D" id="1.10.357.10">
    <property type="entry name" value="Tetracycline Repressor, domain 2"/>
    <property type="match status" value="1"/>
</dbReference>
<evidence type="ECO:0000313" key="5">
    <source>
        <dbReference type="Proteomes" id="UP000027341"/>
    </source>
</evidence>
<dbReference type="SUPFAM" id="SSF46689">
    <property type="entry name" value="Homeodomain-like"/>
    <property type="match status" value="1"/>
</dbReference>
<dbReference type="GO" id="GO:0000976">
    <property type="term" value="F:transcription cis-regulatory region binding"/>
    <property type="evidence" value="ECO:0007669"/>
    <property type="project" value="TreeGrafter"/>
</dbReference>
<proteinExistence type="predicted"/>
<organism evidence="4 5">
    <name type="scientific">Hydrogenovibrio marinus</name>
    <dbReference type="NCBI Taxonomy" id="28885"/>
    <lineage>
        <taxon>Bacteria</taxon>
        <taxon>Pseudomonadati</taxon>
        <taxon>Pseudomonadota</taxon>
        <taxon>Gammaproteobacteria</taxon>
        <taxon>Thiotrichales</taxon>
        <taxon>Piscirickettsiaceae</taxon>
        <taxon>Hydrogenovibrio</taxon>
    </lineage>
</organism>
<dbReference type="Proteomes" id="UP000027341">
    <property type="component" value="Unassembled WGS sequence"/>
</dbReference>
<dbReference type="AlphaFoldDB" id="A0A066ZTQ4"/>
<gene>
    <name evidence="4" type="ORF">EI16_04965</name>
</gene>
<dbReference type="PRINTS" id="PR00455">
    <property type="entry name" value="HTHTETR"/>
</dbReference>
<dbReference type="STRING" id="28885.EI16_04965"/>
<dbReference type="PROSITE" id="PS50977">
    <property type="entry name" value="HTH_TETR_2"/>
    <property type="match status" value="1"/>
</dbReference>
<dbReference type="EMBL" id="JMIU01000001">
    <property type="protein sequence ID" value="KDN95654.1"/>
    <property type="molecule type" value="Genomic_DNA"/>
</dbReference>
<dbReference type="InterPro" id="IPR009057">
    <property type="entry name" value="Homeodomain-like_sf"/>
</dbReference>
<feature type="DNA-binding region" description="H-T-H motif" evidence="2">
    <location>
        <begin position="59"/>
        <end position="78"/>
    </location>
</feature>